<feature type="domain" description="Methyltransferase type 11" evidence="2">
    <location>
        <begin position="10"/>
        <end position="110"/>
    </location>
</feature>
<proteinExistence type="predicted"/>
<sequence length="246" mass="27601">LHLPDASRGLDVGCGVGWYALWLAAAIGPQGHVVGIDPSGERVEAAKRLAQTPGQHATLEFRQGDGNAIEAPTHSFDWVWCGDVLHHIDTPQVALQEFIRVVRPGGTIIIKESQVLQALFLPGHLELEKQLQRAEIQVNRQEAGAVSFQERRQRTVTTMYEAGLSPVQIRTYMVERHAPLDEATRGYIQHSIFARNWGPRLRPFLDAQDWQQRSALCEVDSPQYILQSPAYYCLYPITLFTASVPR</sequence>
<name>A0A938B6N6_UNCTE</name>
<dbReference type="SUPFAM" id="SSF53335">
    <property type="entry name" value="S-adenosyl-L-methionine-dependent methyltransferases"/>
    <property type="match status" value="1"/>
</dbReference>
<dbReference type="GO" id="GO:0008757">
    <property type="term" value="F:S-adenosylmethionine-dependent methyltransferase activity"/>
    <property type="evidence" value="ECO:0007669"/>
    <property type="project" value="InterPro"/>
</dbReference>
<comment type="caution">
    <text evidence="3">The sequence shown here is derived from an EMBL/GenBank/DDBJ whole genome shotgun (WGS) entry which is preliminary data.</text>
</comment>
<evidence type="ECO:0000256" key="1">
    <source>
        <dbReference type="ARBA" id="ARBA00022679"/>
    </source>
</evidence>
<dbReference type="InterPro" id="IPR029063">
    <property type="entry name" value="SAM-dependent_MTases_sf"/>
</dbReference>
<dbReference type="GO" id="GO:0032259">
    <property type="term" value="P:methylation"/>
    <property type="evidence" value="ECO:0007669"/>
    <property type="project" value="UniProtKB-KW"/>
</dbReference>
<protein>
    <submittedName>
        <fullName evidence="3">Methyltransferase domain-containing protein</fullName>
    </submittedName>
</protein>
<organism evidence="3 4">
    <name type="scientific">Tectimicrobiota bacterium</name>
    <dbReference type="NCBI Taxonomy" id="2528274"/>
    <lineage>
        <taxon>Bacteria</taxon>
        <taxon>Pseudomonadati</taxon>
        <taxon>Nitrospinota/Tectimicrobiota group</taxon>
        <taxon>Candidatus Tectimicrobiota</taxon>
    </lineage>
</organism>
<feature type="non-terminal residue" evidence="3">
    <location>
        <position position="1"/>
    </location>
</feature>
<dbReference type="Pfam" id="PF08241">
    <property type="entry name" value="Methyltransf_11"/>
    <property type="match status" value="1"/>
</dbReference>
<dbReference type="InterPro" id="IPR013216">
    <property type="entry name" value="Methyltransf_11"/>
</dbReference>
<keyword evidence="1" id="KW-0808">Transferase</keyword>
<dbReference type="EMBL" id="VGLS01000991">
    <property type="protein sequence ID" value="MBM3226650.1"/>
    <property type="molecule type" value="Genomic_DNA"/>
</dbReference>
<dbReference type="PANTHER" id="PTHR44068">
    <property type="entry name" value="ZGC:194242"/>
    <property type="match status" value="1"/>
</dbReference>
<dbReference type="PANTHER" id="PTHR44068:SF11">
    <property type="entry name" value="GERANYL DIPHOSPHATE 2-C-METHYLTRANSFERASE"/>
    <property type="match status" value="1"/>
</dbReference>
<dbReference type="Proteomes" id="UP000712673">
    <property type="component" value="Unassembled WGS sequence"/>
</dbReference>
<dbReference type="Gene3D" id="3.40.50.150">
    <property type="entry name" value="Vaccinia Virus protein VP39"/>
    <property type="match status" value="1"/>
</dbReference>
<dbReference type="InterPro" id="IPR050447">
    <property type="entry name" value="Erg6_SMT_methyltransf"/>
</dbReference>
<accession>A0A938B6N6</accession>
<evidence type="ECO:0000259" key="2">
    <source>
        <dbReference type="Pfam" id="PF08241"/>
    </source>
</evidence>
<dbReference type="AlphaFoldDB" id="A0A938B6N6"/>
<dbReference type="CDD" id="cd02440">
    <property type="entry name" value="AdoMet_MTases"/>
    <property type="match status" value="1"/>
</dbReference>
<reference evidence="3" key="1">
    <citation type="submission" date="2019-03" db="EMBL/GenBank/DDBJ databases">
        <title>Lake Tanganyika Metagenome-Assembled Genomes (MAGs).</title>
        <authorList>
            <person name="Tran P."/>
        </authorList>
    </citation>
    <scope>NUCLEOTIDE SEQUENCE</scope>
    <source>
        <strain evidence="3">K_DeepCast_65m_m2_066</strain>
    </source>
</reference>
<keyword evidence="3" id="KW-0489">Methyltransferase</keyword>
<evidence type="ECO:0000313" key="3">
    <source>
        <dbReference type="EMBL" id="MBM3226650.1"/>
    </source>
</evidence>
<gene>
    <name evidence="3" type="ORF">FJZ47_23035</name>
</gene>
<evidence type="ECO:0000313" key="4">
    <source>
        <dbReference type="Proteomes" id="UP000712673"/>
    </source>
</evidence>